<dbReference type="GO" id="GO:0050265">
    <property type="term" value="F:RNA uridylyltransferase activity"/>
    <property type="evidence" value="ECO:0007669"/>
    <property type="project" value="UniProtKB-EC"/>
</dbReference>
<reference evidence="7 8" key="1">
    <citation type="submission" date="2021-02" db="EMBL/GenBank/DDBJ databases">
        <title>Porcisia hertigi Genome sequencing and assembly.</title>
        <authorList>
            <person name="Almutairi H."/>
            <person name="Gatherer D."/>
        </authorList>
    </citation>
    <scope>NUCLEOTIDE SEQUENCE [LARGE SCALE GENOMIC DNA]</scope>
    <source>
        <strain evidence="7 8">C119</strain>
    </source>
</reference>
<accession>A0A836LCY4</accession>
<keyword evidence="4" id="KW-0460">Magnesium</keyword>
<feature type="domain" description="PAP-associated" evidence="6">
    <location>
        <begin position="102"/>
        <end position="166"/>
    </location>
</feature>
<proteinExistence type="predicted"/>
<evidence type="ECO:0000256" key="3">
    <source>
        <dbReference type="ARBA" id="ARBA00022723"/>
    </source>
</evidence>
<dbReference type="InterPro" id="IPR002058">
    <property type="entry name" value="PAP_assoc"/>
</dbReference>
<dbReference type="Pfam" id="PF03828">
    <property type="entry name" value="PAP_assoc"/>
    <property type="match status" value="1"/>
</dbReference>
<dbReference type="GO" id="GO:0031123">
    <property type="term" value="P:RNA 3'-end processing"/>
    <property type="evidence" value="ECO:0007669"/>
    <property type="project" value="TreeGrafter"/>
</dbReference>
<evidence type="ECO:0000313" key="8">
    <source>
        <dbReference type="Proteomes" id="UP000674318"/>
    </source>
</evidence>
<dbReference type="AlphaFoldDB" id="A0A836LCY4"/>
<evidence type="ECO:0000313" key="7">
    <source>
        <dbReference type="EMBL" id="KAG5505837.1"/>
    </source>
</evidence>
<sequence length="199" mass="22550">MASDPRLRLGLLSAKQWGQEHQILNARRGWISPYALSIMYIHFMKETGRTSLAFEEGVVSQRVNSIVSIAAESEGDISQVDELASVLPLQEANLSLVQRDVFDFFAFYGTPGEFDFDASVVDIRSQGRFTSKDEWCASVDGLDEKERWDVLGHEVIFLRDPFEPHNLGRSVDFFRGEELREKFRTAAAKKEPLSLFASL</sequence>
<dbReference type="PANTHER" id="PTHR12271:SF40">
    <property type="entry name" value="POLY(A) RNA POLYMERASE GLD2"/>
    <property type="match status" value="1"/>
</dbReference>
<comment type="catalytic activity">
    <reaction evidence="5">
        <text>RNA(n) + UTP = RNA(n)-3'-uridine ribonucleotide + diphosphate</text>
        <dbReference type="Rhea" id="RHEA:14785"/>
        <dbReference type="Rhea" id="RHEA-COMP:14527"/>
        <dbReference type="Rhea" id="RHEA-COMP:17348"/>
        <dbReference type="ChEBI" id="CHEBI:33019"/>
        <dbReference type="ChEBI" id="CHEBI:46398"/>
        <dbReference type="ChEBI" id="CHEBI:140395"/>
        <dbReference type="ChEBI" id="CHEBI:173116"/>
        <dbReference type="EC" id="2.7.7.52"/>
    </reaction>
</comment>
<evidence type="ECO:0000256" key="2">
    <source>
        <dbReference type="ARBA" id="ARBA00022679"/>
    </source>
</evidence>
<evidence type="ECO:0000256" key="1">
    <source>
        <dbReference type="ARBA" id="ARBA00012472"/>
    </source>
</evidence>
<comment type="caution">
    <text evidence="7">The sequence shown here is derived from an EMBL/GenBank/DDBJ whole genome shotgun (WGS) entry which is preliminary data.</text>
</comment>
<keyword evidence="2" id="KW-0808">Transferase</keyword>
<gene>
    <name evidence="7" type="ORF">JKF63_05173</name>
</gene>
<dbReference type="OrthoDB" id="407432at2759"/>
<dbReference type="KEGG" id="phet:94291219"/>
<keyword evidence="8" id="KW-1185">Reference proteome</keyword>
<dbReference type="PANTHER" id="PTHR12271">
    <property type="entry name" value="POLY A POLYMERASE CID PAP -RELATED"/>
    <property type="match status" value="1"/>
</dbReference>
<evidence type="ECO:0000256" key="5">
    <source>
        <dbReference type="ARBA" id="ARBA00049105"/>
    </source>
</evidence>
<name>A0A836LCY4_9TRYP</name>
<organism evidence="7 8">
    <name type="scientific">Porcisia hertigi</name>
    <dbReference type="NCBI Taxonomy" id="2761500"/>
    <lineage>
        <taxon>Eukaryota</taxon>
        <taxon>Discoba</taxon>
        <taxon>Euglenozoa</taxon>
        <taxon>Kinetoplastea</taxon>
        <taxon>Metakinetoplastina</taxon>
        <taxon>Trypanosomatida</taxon>
        <taxon>Trypanosomatidae</taxon>
        <taxon>Leishmaniinae</taxon>
        <taxon>Porcisia</taxon>
    </lineage>
</organism>
<keyword evidence="3" id="KW-0479">Metal-binding</keyword>
<dbReference type="SUPFAM" id="SSF81631">
    <property type="entry name" value="PAP/OAS1 substrate-binding domain"/>
    <property type="match status" value="1"/>
</dbReference>
<evidence type="ECO:0000256" key="4">
    <source>
        <dbReference type="ARBA" id="ARBA00022842"/>
    </source>
</evidence>
<protein>
    <recommendedName>
        <fullName evidence="1">RNA uridylyltransferase</fullName>
        <ecNumber evidence="1">2.7.7.52</ecNumber>
    </recommendedName>
</protein>
<dbReference type="RefSeq" id="XP_067757505.1">
    <property type="nucleotide sequence ID" value="XM_067901142.1"/>
</dbReference>
<evidence type="ECO:0000259" key="6">
    <source>
        <dbReference type="Pfam" id="PF03828"/>
    </source>
</evidence>
<dbReference type="Proteomes" id="UP000674318">
    <property type="component" value="Chromosome 21"/>
</dbReference>
<dbReference type="EC" id="2.7.7.52" evidence="1"/>
<dbReference type="Gene3D" id="1.10.1410.10">
    <property type="match status" value="1"/>
</dbReference>
<dbReference type="EMBL" id="JAFJZO010000021">
    <property type="protein sequence ID" value="KAG5505837.1"/>
    <property type="molecule type" value="Genomic_DNA"/>
</dbReference>
<dbReference type="GeneID" id="94291219"/>
<dbReference type="GO" id="GO:0046872">
    <property type="term" value="F:metal ion binding"/>
    <property type="evidence" value="ECO:0007669"/>
    <property type="project" value="UniProtKB-KW"/>
</dbReference>